<name>A0A844YEL7_9SPHN</name>
<dbReference type="Pfam" id="PF14378">
    <property type="entry name" value="PAP2_3"/>
    <property type="match status" value="1"/>
</dbReference>
<keyword evidence="1" id="KW-0812">Transmembrane</keyword>
<dbReference type="RefSeq" id="WP_160669910.1">
    <property type="nucleotide sequence ID" value="NZ_WTYN01000001.1"/>
</dbReference>
<feature type="transmembrane region" description="Helical" evidence="1">
    <location>
        <begin position="153"/>
        <end position="170"/>
    </location>
</feature>
<feature type="domain" description="Inositolphosphotransferase Aur1/Ipt1" evidence="2">
    <location>
        <begin position="121"/>
        <end position="317"/>
    </location>
</feature>
<feature type="transmembrane region" description="Helical" evidence="1">
    <location>
        <begin position="250"/>
        <end position="272"/>
    </location>
</feature>
<protein>
    <recommendedName>
        <fullName evidence="2">Inositolphosphotransferase Aur1/Ipt1 domain-containing protein</fullName>
    </recommendedName>
</protein>
<sequence>MLRLSYPVALVVIAIIALIPGAIAMAFFDGPAGLFGNPFSPRMLGIGSFGSLVVLMLYIWDGFRAKVESPLGYAIAQVKRNPLALLAPVALIFLTVFPSRVFVLLKDAIPTHVPFYLDPLLLEADKLLFLGTDPWRVTHGLFGTAGTIVIDKIYIAWFMLIPPLAVWICATRDRNFQFRGILTLFFIWIVLGTFAAMALSSCGPVFYQEYYRSAYYAPLMAELHRADAISPLAMLPIAEWLLEQRASGNLGSGISAMPSVHVAIAFFFFLLMREKVGRWWAVVPAGLFCFAIWIGSFHLAWHYAWDGIVSIAAVYAFWRLLKLVEIEPAPSPEAMPSSLSGQEA</sequence>
<dbReference type="AlphaFoldDB" id="A0A844YEL7"/>
<dbReference type="EMBL" id="WTYN01000001">
    <property type="protein sequence ID" value="MXO61508.1"/>
    <property type="molecule type" value="Genomic_DNA"/>
</dbReference>
<evidence type="ECO:0000313" key="4">
    <source>
        <dbReference type="Proteomes" id="UP000445582"/>
    </source>
</evidence>
<gene>
    <name evidence="3" type="ORF">GRI48_00620</name>
</gene>
<dbReference type="OrthoDB" id="9816314at2"/>
<feature type="transmembrane region" description="Helical" evidence="1">
    <location>
        <begin position="43"/>
        <end position="63"/>
    </location>
</feature>
<feature type="transmembrane region" description="Helical" evidence="1">
    <location>
        <begin position="83"/>
        <end position="105"/>
    </location>
</feature>
<feature type="transmembrane region" description="Helical" evidence="1">
    <location>
        <begin position="279"/>
        <end position="297"/>
    </location>
</feature>
<feature type="transmembrane region" description="Helical" evidence="1">
    <location>
        <begin position="7"/>
        <end position="28"/>
    </location>
</feature>
<keyword evidence="1" id="KW-1133">Transmembrane helix</keyword>
<reference evidence="3 4" key="1">
    <citation type="submission" date="2019-12" db="EMBL/GenBank/DDBJ databases">
        <title>Genomic-based taxomic classification of the family Erythrobacteraceae.</title>
        <authorList>
            <person name="Xu L."/>
        </authorList>
    </citation>
    <scope>NUCLEOTIDE SEQUENCE [LARGE SCALE GENOMIC DNA]</scope>
    <source>
        <strain evidence="3 4">MCCC 1A09965</strain>
    </source>
</reference>
<keyword evidence="4" id="KW-1185">Reference proteome</keyword>
<evidence type="ECO:0000259" key="2">
    <source>
        <dbReference type="Pfam" id="PF14378"/>
    </source>
</evidence>
<dbReference type="Proteomes" id="UP000445582">
    <property type="component" value="Unassembled WGS sequence"/>
</dbReference>
<comment type="caution">
    <text evidence="3">The sequence shown here is derived from an EMBL/GenBank/DDBJ whole genome shotgun (WGS) entry which is preliminary data.</text>
</comment>
<proteinExistence type="predicted"/>
<keyword evidence="1" id="KW-0472">Membrane</keyword>
<feature type="transmembrane region" description="Helical" evidence="1">
    <location>
        <begin position="182"/>
        <end position="207"/>
    </location>
</feature>
<organism evidence="3 4">
    <name type="scientific">Qipengyuania oceanensis</name>
    <dbReference type="NCBI Taxonomy" id="1463597"/>
    <lineage>
        <taxon>Bacteria</taxon>
        <taxon>Pseudomonadati</taxon>
        <taxon>Pseudomonadota</taxon>
        <taxon>Alphaproteobacteria</taxon>
        <taxon>Sphingomonadales</taxon>
        <taxon>Erythrobacteraceae</taxon>
        <taxon>Qipengyuania</taxon>
    </lineage>
</organism>
<accession>A0A844YEL7</accession>
<dbReference type="GO" id="GO:0016020">
    <property type="term" value="C:membrane"/>
    <property type="evidence" value="ECO:0007669"/>
    <property type="project" value="UniProtKB-SubCell"/>
</dbReference>
<evidence type="ECO:0000256" key="1">
    <source>
        <dbReference type="SAM" id="Phobius"/>
    </source>
</evidence>
<evidence type="ECO:0000313" key="3">
    <source>
        <dbReference type="EMBL" id="MXO61508.1"/>
    </source>
</evidence>
<dbReference type="InterPro" id="IPR026841">
    <property type="entry name" value="Aur1/Ipt1"/>
</dbReference>